<keyword evidence="2" id="KW-1003">Cell membrane</keyword>
<evidence type="ECO:0000256" key="1">
    <source>
        <dbReference type="ARBA" id="ARBA00004651"/>
    </source>
</evidence>
<dbReference type="Proteomes" id="UP000317093">
    <property type="component" value="Chromosome"/>
</dbReference>
<comment type="subcellular location">
    <subcellularLocation>
        <location evidence="1">Cell membrane</location>
        <topology evidence="1">Multi-pass membrane protein</topology>
    </subcellularLocation>
</comment>
<feature type="transmembrane region" description="Helical" evidence="7">
    <location>
        <begin position="407"/>
        <end position="429"/>
    </location>
</feature>
<proteinExistence type="inferred from homology"/>
<dbReference type="GO" id="GO:0022857">
    <property type="term" value="F:transmembrane transporter activity"/>
    <property type="evidence" value="ECO:0007669"/>
    <property type="project" value="TreeGrafter"/>
</dbReference>
<dbReference type="GO" id="GO:0005524">
    <property type="term" value="F:ATP binding"/>
    <property type="evidence" value="ECO:0007669"/>
    <property type="project" value="UniProtKB-KW"/>
</dbReference>
<dbReference type="Pfam" id="PF02687">
    <property type="entry name" value="FtsX"/>
    <property type="match status" value="1"/>
</dbReference>
<evidence type="ECO:0000259" key="9">
    <source>
        <dbReference type="Pfam" id="PF12704"/>
    </source>
</evidence>
<dbReference type="InterPro" id="IPR003838">
    <property type="entry name" value="ABC3_permease_C"/>
</dbReference>
<accession>A0A518B3E6</accession>
<dbReference type="AlphaFoldDB" id="A0A518B3E6"/>
<gene>
    <name evidence="10" type="primary">macB_1</name>
    <name evidence="10" type="ORF">Pan216_23240</name>
</gene>
<keyword evidence="5 7" id="KW-0472">Membrane</keyword>
<evidence type="ECO:0000256" key="4">
    <source>
        <dbReference type="ARBA" id="ARBA00022989"/>
    </source>
</evidence>
<feature type="domain" description="ABC3 transporter permease C-terminal" evidence="8">
    <location>
        <begin position="307"/>
        <end position="437"/>
    </location>
</feature>
<feature type="domain" description="MacB-like periplasmic core" evidence="9">
    <location>
        <begin position="26"/>
        <end position="268"/>
    </location>
</feature>
<evidence type="ECO:0000256" key="2">
    <source>
        <dbReference type="ARBA" id="ARBA00022475"/>
    </source>
</evidence>
<dbReference type="KEGG" id="knv:Pan216_23240"/>
<comment type="similarity">
    <text evidence="6">Belongs to the ABC-4 integral membrane protein family.</text>
</comment>
<sequence length="446" mass="48536">MNLSLRALWLTVRVGVKSLFLHKLRSALTVLGILIGVTAVIWLVAMGEGISERAQEQIKSLGATSIIVRSVKPTDVSSGGGPGSLMVRYGILRDDFTRLTTGIPAIVEAVPMREITKAVRHGQRLQDCRLVGAKPAFQSINQLRVGRGRFLTEQDVRSRSNVAVIAAGVAEQLFPFENPIGESIQVGDDFYTIVGQTESRTPSAGIGGSLSAQNFNADVYIPLSTLRVRIGDQVLTARSGSFEGEIVELSQITLKVGSLDEVDGTAEMVEELLRRYHDTPDYAVVVPKELLRQAEIMRMLLSLLSVVIAGISLLVGGIGIMNIMLATVTERTREIGIRRALGAKRSHIMWQFLTETLVLTATGGLLGVLLGLSCGTGVWLLQNFMQAFYPDVYQVLPDAVRDLVPRVAPWSVFVSLGIAMMVGLFFGLYPARRAALMDPIEALRHE</sequence>
<evidence type="ECO:0000256" key="5">
    <source>
        <dbReference type="ARBA" id="ARBA00023136"/>
    </source>
</evidence>
<dbReference type="EC" id="3.6.3.-" evidence="10"/>
<keyword evidence="11" id="KW-1185">Reference proteome</keyword>
<keyword evidence="10" id="KW-0547">Nucleotide-binding</keyword>
<evidence type="ECO:0000259" key="8">
    <source>
        <dbReference type="Pfam" id="PF02687"/>
    </source>
</evidence>
<evidence type="ECO:0000313" key="10">
    <source>
        <dbReference type="EMBL" id="QDU61464.1"/>
    </source>
</evidence>
<name>A0A518B3E6_9BACT</name>
<dbReference type="InterPro" id="IPR025857">
    <property type="entry name" value="MacB_PCD"/>
</dbReference>
<dbReference type="InterPro" id="IPR050250">
    <property type="entry name" value="Macrolide_Exporter_MacB"/>
</dbReference>
<dbReference type="GO" id="GO:0016787">
    <property type="term" value="F:hydrolase activity"/>
    <property type="evidence" value="ECO:0007669"/>
    <property type="project" value="UniProtKB-KW"/>
</dbReference>
<dbReference type="GO" id="GO:0005886">
    <property type="term" value="C:plasma membrane"/>
    <property type="evidence" value="ECO:0007669"/>
    <property type="project" value="UniProtKB-SubCell"/>
</dbReference>
<organism evidence="10 11">
    <name type="scientific">Kolteria novifilia</name>
    <dbReference type="NCBI Taxonomy" id="2527975"/>
    <lineage>
        <taxon>Bacteria</taxon>
        <taxon>Pseudomonadati</taxon>
        <taxon>Planctomycetota</taxon>
        <taxon>Planctomycetia</taxon>
        <taxon>Kolteriales</taxon>
        <taxon>Kolteriaceae</taxon>
        <taxon>Kolteria</taxon>
    </lineage>
</organism>
<reference evidence="10 11" key="1">
    <citation type="submission" date="2019-02" db="EMBL/GenBank/DDBJ databases">
        <title>Deep-cultivation of Planctomycetes and their phenomic and genomic characterization uncovers novel biology.</title>
        <authorList>
            <person name="Wiegand S."/>
            <person name="Jogler M."/>
            <person name="Boedeker C."/>
            <person name="Pinto D."/>
            <person name="Vollmers J."/>
            <person name="Rivas-Marin E."/>
            <person name="Kohn T."/>
            <person name="Peeters S.H."/>
            <person name="Heuer A."/>
            <person name="Rast P."/>
            <person name="Oberbeckmann S."/>
            <person name="Bunk B."/>
            <person name="Jeske O."/>
            <person name="Meyerdierks A."/>
            <person name="Storesund J.E."/>
            <person name="Kallscheuer N."/>
            <person name="Luecker S."/>
            <person name="Lage O.M."/>
            <person name="Pohl T."/>
            <person name="Merkel B.J."/>
            <person name="Hornburger P."/>
            <person name="Mueller R.-W."/>
            <person name="Bruemmer F."/>
            <person name="Labrenz M."/>
            <person name="Spormann A.M."/>
            <person name="Op den Camp H."/>
            <person name="Overmann J."/>
            <person name="Amann R."/>
            <person name="Jetten M.S.M."/>
            <person name="Mascher T."/>
            <person name="Medema M.H."/>
            <person name="Devos D.P."/>
            <person name="Kaster A.-K."/>
            <person name="Ovreas L."/>
            <person name="Rohde M."/>
            <person name="Galperin M.Y."/>
            <person name="Jogler C."/>
        </authorList>
    </citation>
    <scope>NUCLEOTIDE SEQUENCE [LARGE SCALE GENOMIC DNA]</scope>
    <source>
        <strain evidence="10 11">Pan216</strain>
    </source>
</reference>
<evidence type="ECO:0000256" key="7">
    <source>
        <dbReference type="SAM" id="Phobius"/>
    </source>
</evidence>
<dbReference type="Pfam" id="PF12704">
    <property type="entry name" value="MacB_PCD"/>
    <property type="match status" value="1"/>
</dbReference>
<dbReference type="EMBL" id="CP036279">
    <property type="protein sequence ID" value="QDU61464.1"/>
    <property type="molecule type" value="Genomic_DNA"/>
</dbReference>
<feature type="transmembrane region" description="Helical" evidence="7">
    <location>
        <begin position="27"/>
        <end position="45"/>
    </location>
</feature>
<evidence type="ECO:0000313" key="11">
    <source>
        <dbReference type="Proteomes" id="UP000317093"/>
    </source>
</evidence>
<dbReference type="PANTHER" id="PTHR30572:SF4">
    <property type="entry name" value="ABC TRANSPORTER PERMEASE YTRF"/>
    <property type="match status" value="1"/>
</dbReference>
<protein>
    <submittedName>
        <fullName evidence="10">Macrolide export ATP-binding/permease protein MacB</fullName>
        <ecNumber evidence="10">3.6.3.-</ecNumber>
    </submittedName>
</protein>
<dbReference type="PANTHER" id="PTHR30572">
    <property type="entry name" value="MEMBRANE COMPONENT OF TRANSPORTER-RELATED"/>
    <property type="match status" value="1"/>
</dbReference>
<evidence type="ECO:0000256" key="3">
    <source>
        <dbReference type="ARBA" id="ARBA00022692"/>
    </source>
</evidence>
<feature type="transmembrane region" description="Helical" evidence="7">
    <location>
        <begin position="299"/>
        <end position="327"/>
    </location>
</feature>
<keyword evidence="10" id="KW-0378">Hydrolase</keyword>
<keyword evidence="3 7" id="KW-0812">Transmembrane</keyword>
<evidence type="ECO:0000256" key="6">
    <source>
        <dbReference type="ARBA" id="ARBA00038076"/>
    </source>
</evidence>
<keyword evidence="10" id="KW-0067">ATP-binding</keyword>
<feature type="transmembrane region" description="Helical" evidence="7">
    <location>
        <begin position="348"/>
        <end position="381"/>
    </location>
</feature>
<keyword evidence="4 7" id="KW-1133">Transmembrane helix</keyword>
<dbReference type="RefSeq" id="WP_419193518.1">
    <property type="nucleotide sequence ID" value="NZ_CP036279.1"/>
</dbReference>